<dbReference type="AlphaFoldDB" id="A0AAX4IG31"/>
<feature type="chain" id="PRO_5043836615" description="Secreted protein" evidence="1">
    <location>
        <begin position="18"/>
        <end position="120"/>
    </location>
</feature>
<name>A0AAX4IG31_9PEZI</name>
<dbReference type="GeneID" id="87943761"/>
<dbReference type="Proteomes" id="UP001322277">
    <property type="component" value="Chromosome 4"/>
</dbReference>
<keyword evidence="3" id="KW-1185">Reference proteome</keyword>
<accession>A0AAX4IG31</accession>
<evidence type="ECO:0008006" key="4">
    <source>
        <dbReference type="Google" id="ProtNLM"/>
    </source>
</evidence>
<protein>
    <recommendedName>
        <fullName evidence="4">Secreted protein</fullName>
    </recommendedName>
</protein>
<gene>
    <name evidence="2" type="ORF">CDEST_07258</name>
</gene>
<evidence type="ECO:0000256" key="1">
    <source>
        <dbReference type="SAM" id="SignalP"/>
    </source>
</evidence>
<reference evidence="3" key="1">
    <citation type="journal article" date="2023" name="bioRxiv">
        <title>Complete genome of the Medicago anthracnose fungus, Colletotrichum destructivum, reveals a mini-chromosome-like region within a core chromosome.</title>
        <authorList>
            <person name="Lapalu N."/>
            <person name="Simon A."/>
            <person name="Lu A."/>
            <person name="Plaumann P.-L."/>
            <person name="Amselem J."/>
            <person name="Pigne S."/>
            <person name="Auger A."/>
            <person name="Koch C."/>
            <person name="Dallery J.-F."/>
            <person name="O'Connell R.J."/>
        </authorList>
    </citation>
    <scope>NUCLEOTIDE SEQUENCE [LARGE SCALE GENOMIC DNA]</scope>
    <source>
        <strain evidence="3">CBS 520.97</strain>
    </source>
</reference>
<evidence type="ECO:0000313" key="2">
    <source>
        <dbReference type="EMBL" id="WQF82244.1"/>
    </source>
</evidence>
<dbReference type="KEGG" id="cdet:87943761"/>
<dbReference type="RefSeq" id="XP_062779468.1">
    <property type="nucleotide sequence ID" value="XM_062923417.1"/>
</dbReference>
<sequence length="120" mass="13184">MHFSLTTVLAFAASASACYGGGQAWGNSRLDALRLAEEQCREWNWVEFNGGENKYGCKNMGGGVRVDFRMRNGDNGGPRRTLDYATCIHFLKNPITNCNFGGEDNEGAWRPRADPNVGSC</sequence>
<organism evidence="2 3">
    <name type="scientific">Colletotrichum destructivum</name>
    <dbReference type="NCBI Taxonomy" id="34406"/>
    <lineage>
        <taxon>Eukaryota</taxon>
        <taxon>Fungi</taxon>
        <taxon>Dikarya</taxon>
        <taxon>Ascomycota</taxon>
        <taxon>Pezizomycotina</taxon>
        <taxon>Sordariomycetes</taxon>
        <taxon>Hypocreomycetidae</taxon>
        <taxon>Glomerellales</taxon>
        <taxon>Glomerellaceae</taxon>
        <taxon>Colletotrichum</taxon>
        <taxon>Colletotrichum destructivum species complex</taxon>
    </lineage>
</organism>
<proteinExistence type="predicted"/>
<evidence type="ECO:0000313" key="3">
    <source>
        <dbReference type="Proteomes" id="UP001322277"/>
    </source>
</evidence>
<keyword evidence="1" id="KW-0732">Signal</keyword>
<dbReference type="EMBL" id="CP137308">
    <property type="protein sequence ID" value="WQF82244.1"/>
    <property type="molecule type" value="Genomic_DNA"/>
</dbReference>
<feature type="signal peptide" evidence="1">
    <location>
        <begin position="1"/>
        <end position="17"/>
    </location>
</feature>